<dbReference type="Proteomes" id="UP000799436">
    <property type="component" value="Unassembled WGS sequence"/>
</dbReference>
<dbReference type="CDD" id="cd00806">
    <property type="entry name" value="TrpRS_core"/>
    <property type="match status" value="1"/>
</dbReference>
<evidence type="ECO:0000256" key="13">
    <source>
        <dbReference type="SAM" id="MobiDB-lite"/>
    </source>
</evidence>
<dbReference type="GO" id="GO:0005759">
    <property type="term" value="C:mitochondrial matrix"/>
    <property type="evidence" value="ECO:0007669"/>
    <property type="project" value="UniProtKB-SubCell"/>
</dbReference>
<organism evidence="14 15">
    <name type="scientific">Teratosphaeria nubilosa</name>
    <dbReference type="NCBI Taxonomy" id="161662"/>
    <lineage>
        <taxon>Eukaryota</taxon>
        <taxon>Fungi</taxon>
        <taxon>Dikarya</taxon>
        <taxon>Ascomycota</taxon>
        <taxon>Pezizomycotina</taxon>
        <taxon>Dothideomycetes</taxon>
        <taxon>Dothideomycetidae</taxon>
        <taxon>Mycosphaerellales</taxon>
        <taxon>Teratosphaeriaceae</taxon>
        <taxon>Teratosphaeria</taxon>
    </lineage>
</organism>
<evidence type="ECO:0000256" key="3">
    <source>
        <dbReference type="ARBA" id="ARBA00013161"/>
    </source>
</evidence>
<accession>A0A6G1L7T4</accession>
<evidence type="ECO:0000256" key="7">
    <source>
        <dbReference type="ARBA" id="ARBA00022917"/>
    </source>
</evidence>
<sequence>MPSISRTLGRGQELFNHAASRHLTKGLRNNPGCQVRAASSLPPGSSRKRIFSGIQPTGVPHLGNYLGALRQWVKLQNNSPSATESIYCLVDLHAITIRQDSSQLRQWKKESLAMLLAIGLDPAKSVIFHQSDVSAHTELMWILSCQASTGYLGRMTQWKDKTVGDKEGGEKLKLGLFSYPVLQAADILVHGATHVPVGHDQAQHLEFSRQIANGFNESFGIGKQVLIPPETLISPAKRVMSLTEPEKKMSKGHPNPKSRILLTDTDDMIRKKINGAITDSVEGITFDPERRPGVSNLLEMLYHAQDDAAVGSPAELANHLNGLSMRLLKANVVDAVCGVVEPIRERYQSIVRDQRQLDAVAEEGASKAVQSASVVMKKVRKAIGFD</sequence>
<dbReference type="FunFam" id="1.10.240.10:FF:000002">
    <property type="entry name" value="Tryptophan--tRNA ligase"/>
    <property type="match status" value="1"/>
</dbReference>
<dbReference type="Gene3D" id="3.40.50.620">
    <property type="entry name" value="HUPs"/>
    <property type="match status" value="1"/>
</dbReference>
<dbReference type="AlphaFoldDB" id="A0A6G1L7T4"/>
<dbReference type="OrthoDB" id="15808at2759"/>
<evidence type="ECO:0000256" key="9">
    <source>
        <dbReference type="ARBA" id="ARBA00030268"/>
    </source>
</evidence>
<dbReference type="InterPro" id="IPR014729">
    <property type="entry name" value="Rossmann-like_a/b/a_fold"/>
</dbReference>
<evidence type="ECO:0000256" key="10">
    <source>
        <dbReference type="ARBA" id="ARBA00049929"/>
    </source>
</evidence>
<keyword evidence="5 12" id="KW-0547">Nucleotide-binding</keyword>
<keyword evidence="6 12" id="KW-0067">ATP-binding</keyword>
<comment type="catalytic activity">
    <reaction evidence="10">
        <text>tRNA(Trp) + L-tryptophan + ATP = L-tryptophyl-tRNA(Trp) + AMP + diphosphate + H(+)</text>
        <dbReference type="Rhea" id="RHEA:24080"/>
        <dbReference type="Rhea" id="RHEA-COMP:9671"/>
        <dbReference type="Rhea" id="RHEA-COMP:9705"/>
        <dbReference type="ChEBI" id="CHEBI:15378"/>
        <dbReference type="ChEBI" id="CHEBI:30616"/>
        <dbReference type="ChEBI" id="CHEBI:33019"/>
        <dbReference type="ChEBI" id="CHEBI:57912"/>
        <dbReference type="ChEBI" id="CHEBI:78442"/>
        <dbReference type="ChEBI" id="CHEBI:78535"/>
        <dbReference type="ChEBI" id="CHEBI:456215"/>
        <dbReference type="EC" id="6.1.1.2"/>
    </reaction>
</comment>
<dbReference type="PANTHER" id="PTHR43766:SF1">
    <property type="entry name" value="TRYPTOPHAN--TRNA LIGASE, MITOCHONDRIAL"/>
    <property type="match status" value="1"/>
</dbReference>
<evidence type="ECO:0000256" key="1">
    <source>
        <dbReference type="ARBA" id="ARBA00004305"/>
    </source>
</evidence>
<evidence type="ECO:0000256" key="4">
    <source>
        <dbReference type="ARBA" id="ARBA00022598"/>
    </source>
</evidence>
<comment type="subcellular location">
    <subcellularLocation>
        <location evidence="1">Mitochondrion matrix</location>
    </subcellularLocation>
</comment>
<protein>
    <recommendedName>
        <fullName evidence="11">Tryptophan--tRNA ligase, mitochondrial</fullName>
        <ecNumber evidence="3">6.1.1.2</ecNumber>
    </recommendedName>
    <alternativeName>
        <fullName evidence="9">Tryptophanyl-tRNA synthetase</fullName>
    </alternativeName>
</protein>
<dbReference type="EMBL" id="ML995844">
    <property type="protein sequence ID" value="KAF2768488.1"/>
    <property type="molecule type" value="Genomic_DNA"/>
</dbReference>
<dbReference type="FunFam" id="3.40.50.620:FF:000082">
    <property type="entry name" value="MSW1p Mitochondrial tryptophanyl-tRNA synthetase"/>
    <property type="match status" value="1"/>
</dbReference>
<dbReference type="InterPro" id="IPR024109">
    <property type="entry name" value="Trp-tRNA-ligase_bac-type"/>
</dbReference>
<dbReference type="NCBIfam" id="TIGR00233">
    <property type="entry name" value="trpS"/>
    <property type="match status" value="1"/>
</dbReference>
<dbReference type="SUPFAM" id="SSF52374">
    <property type="entry name" value="Nucleotidylyl transferase"/>
    <property type="match status" value="1"/>
</dbReference>
<dbReference type="PRINTS" id="PR01039">
    <property type="entry name" value="TRNASYNTHTRP"/>
</dbReference>
<dbReference type="InterPro" id="IPR001412">
    <property type="entry name" value="aa-tRNA-synth_I_CS"/>
</dbReference>
<dbReference type="Pfam" id="PF00579">
    <property type="entry name" value="tRNA-synt_1b"/>
    <property type="match status" value="1"/>
</dbReference>
<evidence type="ECO:0000313" key="15">
    <source>
        <dbReference type="Proteomes" id="UP000799436"/>
    </source>
</evidence>
<dbReference type="GO" id="GO:0070183">
    <property type="term" value="P:mitochondrial tryptophanyl-tRNA aminoacylation"/>
    <property type="evidence" value="ECO:0007669"/>
    <property type="project" value="TreeGrafter"/>
</dbReference>
<dbReference type="GO" id="GO:0005524">
    <property type="term" value="F:ATP binding"/>
    <property type="evidence" value="ECO:0007669"/>
    <property type="project" value="UniProtKB-KW"/>
</dbReference>
<dbReference type="InterPro" id="IPR002305">
    <property type="entry name" value="aa-tRNA-synth_Ic"/>
</dbReference>
<dbReference type="PROSITE" id="PS00178">
    <property type="entry name" value="AA_TRNA_LIGASE_I"/>
    <property type="match status" value="1"/>
</dbReference>
<proteinExistence type="inferred from homology"/>
<keyword evidence="4 12" id="KW-0436">Ligase</keyword>
<dbReference type="InterPro" id="IPR050203">
    <property type="entry name" value="Trp-tRNA_synthetase"/>
</dbReference>
<reference evidence="14" key="1">
    <citation type="journal article" date="2020" name="Stud. Mycol.">
        <title>101 Dothideomycetes genomes: a test case for predicting lifestyles and emergence of pathogens.</title>
        <authorList>
            <person name="Haridas S."/>
            <person name="Albert R."/>
            <person name="Binder M."/>
            <person name="Bloem J."/>
            <person name="Labutti K."/>
            <person name="Salamov A."/>
            <person name="Andreopoulos B."/>
            <person name="Baker S."/>
            <person name="Barry K."/>
            <person name="Bills G."/>
            <person name="Bluhm B."/>
            <person name="Cannon C."/>
            <person name="Castanera R."/>
            <person name="Culley D."/>
            <person name="Daum C."/>
            <person name="Ezra D."/>
            <person name="Gonzalez J."/>
            <person name="Henrissat B."/>
            <person name="Kuo A."/>
            <person name="Liang C."/>
            <person name="Lipzen A."/>
            <person name="Lutzoni F."/>
            <person name="Magnuson J."/>
            <person name="Mondo S."/>
            <person name="Nolan M."/>
            <person name="Ohm R."/>
            <person name="Pangilinan J."/>
            <person name="Park H.-J."/>
            <person name="Ramirez L."/>
            <person name="Alfaro M."/>
            <person name="Sun H."/>
            <person name="Tritt A."/>
            <person name="Yoshinaga Y."/>
            <person name="Zwiers L.-H."/>
            <person name="Turgeon B."/>
            <person name="Goodwin S."/>
            <person name="Spatafora J."/>
            <person name="Crous P."/>
            <person name="Grigoriev I."/>
        </authorList>
    </citation>
    <scope>NUCLEOTIDE SEQUENCE</scope>
    <source>
        <strain evidence="14">CBS 116005</strain>
    </source>
</reference>
<evidence type="ECO:0000256" key="2">
    <source>
        <dbReference type="ARBA" id="ARBA00005594"/>
    </source>
</evidence>
<evidence type="ECO:0000313" key="14">
    <source>
        <dbReference type="EMBL" id="KAF2768488.1"/>
    </source>
</evidence>
<evidence type="ECO:0000256" key="11">
    <source>
        <dbReference type="ARBA" id="ARBA00069760"/>
    </source>
</evidence>
<dbReference type="HAMAP" id="MF_00140_B">
    <property type="entry name" value="Trp_tRNA_synth_B"/>
    <property type="match status" value="1"/>
</dbReference>
<evidence type="ECO:0000256" key="6">
    <source>
        <dbReference type="ARBA" id="ARBA00022840"/>
    </source>
</evidence>
<name>A0A6G1L7T4_9PEZI</name>
<evidence type="ECO:0000256" key="12">
    <source>
        <dbReference type="RuleBase" id="RU363036"/>
    </source>
</evidence>
<evidence type="ECO:0000256" key="8">
    <source>
        <dbReference type="ARBA" id="ARBA00023146"/>
    </source>
</evidence>
<gene>
    <name evidence="14" type="ORF">EJ03DRAFT_364035</name>
</gene>
<evidence type="ECO:0000256" key="5">
    <source>
        <dbReference type="ARBA" id="ARBA00022741"/>
    </source>
</evidence>
<comment type="similarity">
    <text evidence="2 12">Belongs to the class-I aminoacyl-tRNA synthetase family.</text>
</comment>
<dbReference type="Gene3D" id="1.10.240.10">
    <property type="entry name" value="Tyrosyl-Transfer RNA Synthetase"/>
    <property type="match status" value="1"/>
</dbReference>
<feature type="region of interest" description="Disordered" evidence="13">
    <location>
        <begin position="26"/>
        <end position="45"/>
    </location>
</feature>
<keyword evidence="7 12" id="KW-0648">Protein biosynthesis</keyword>
<dbReference type="InterPro" id="IPR002306">
    <property type="entry name" value="Trp-tRNA-ligase"/>
</dbReference>
<dbReference type="PANTHER" id="PTHR43766">
    <property type="entry name" value="TRYPTOPHAN--TRNA LIGASE, MITOCHONDRIAL"/>
    <property type="match status" value="1"/>
</dbReference>
<dbReference type="EC" id="6.1.1.2" evidence="3"/>
<dbReference type="GO" id="GO:0004830">
    <property type="term" value="F:tryptophan-tRNA ligase activity"/>
    <property type="evidence" value="ECO:0007669"/>
    <property type="project" value="UniProtKB-EC"/>
</dbReference>
<keyword evidence="15" id="KW-1185">Reference proteome</keyword>
<keyword evidence="8 12" id="KW-0030">Aminoacyl-tRNA synthetase</keyword>